<reference evidence="2 3" key="1">
    <citation type="journal article" date="2012" name="BMC Genomics">
        <title>Genomic basis of broad host range and environmental adaptability of Rhizobium tropici CIAT 899 and Rhizobium sp. PRF 81 which are used in inoculants for common bean (Phaseolus vulgaris L.).</title>
        <authorList>
            <person name="Ormeno-Orrillo E."/>
            <person name="Menna P."/>
            <person name="Almeida L.G."/>
            <person name="Ollero F.J."/>
            <person name="Nicolas M.F."/>
            <person name="Pains Rodrigues E."/>
            <person name="Shigueyoshi Nakatani A."/>
            <person name="Silva Batista J.S."/>
            <person name="Oliveira Chueire L.M."/>
            <person name="Souza R.C."/>
            <person name="Ribeiro Vasconcelos A.T."/>
            <person name="Megias M."/>
            <person name="Hungria M."/>
            <person name="Martinez-Romero E."/>
        </authorList>
    </citation>
    <scope>NUCLEOTIDE SEQUENCE [LARGE SCALE GENOMIC DNA]</scope>
    <source>
        <strain evidence="2 3">PRF 81</strain>
    </source>
</reference>
<protein>
    <submittedName>
        <fullName evidence="2">Uncharacterized protein</fullName>
    </submittedName>
</protein>
<name>N6V5E9_9HYPH</name>
<keyword evidence="3" id="KW-1185">Reference proteome</keyword>
<feature type="region of interest" description="Disordered" evidence="1">
    <location>
        <begin position="176"/>
        <end position="198"/>
    </location>
</feature>
<evidence type="ECO:0000256" key="1">
    <source>
        <dbReference type="SAM" id="MobiDB-lite"/>
    </source>
</evidence>
<accession>N6V5E9</accession>
<dbReference type="EMBL" id="AQHN01000028">
    <property type="protein sequence ID" value="ENN88381.1"/>
    <property type="molecule type" value="Genomic_DNA"/>
</dbReference>
<evidence type="ECO:0000313" key="2">
    <source>
        <dbReference type="EMBL" id="ENN88381.1"/>
    </source>
</evidence>
<organism evidence="2 3">
    <name type="scientific">Rhizobium freirei PRF 81</name>
    <dbReference type="NCBI Taxonomy" id="363754"/>
    <lineage>
        <taxon>Bacteria</taxon>
        <taxon>Pseudomonadati</taxon>
        <taxon>Pseudomonadota</taxon>
        <taxon>Alphaproteobacteria</taxon>
        <taxon>Hyphomicrobiales</taxon>
        <taxon>Rhizobiaceae</taxon>
        <taxon>Rhizobium/Agrobacterium group</taxon>
        <taxon>Rhizobium</taxon>
    </lineage>
</organism>
<gene>
    <name evidence="2" type="ORF">RHSP_75915</name>
</gene>
<evidence type="ECO:0000313" key="3">
    <source>
        <dbReference type="Proteomes" id="UP000012429"/>
    </source>
</evidence>
<dbReference type="STRING" id="363754.RHSP_75915"/>
<sequence length="198" mass="20874">MRLPEEHRAGFGVLRDAVDGAVVGGNLQQVLVDAVERPGVEIDVILDRNDEAGLGPGRDVLMAADDDVRGGLSFGGKGQRLFEIVPAGIGFLLDGDLQVLPLERGLALQLLGCDLDGVEAIDIVRTGAAGPYADGNVLGECEYGSRGQNGGRDGDGFQSPQNGHFLHLSGRAVRGRFENPRKRDHSALGGKHNGQMTN</sequence>
<proteinExistence type="predicted"/>
<dbReference type="Proteomes" id="UP000012429">
    <property type="component" value="Unassembled WGS sequence"/>
</dbReference>
<comment type="caution">
    <text evidence="2">The sequence shown here is derived from an EMBL/GenBank/DDBJ whole genome shotgun (WGS) entry which is preliminary data.</text>
</comment>
<dbReference type="AlphaFoldDB" id="N6V5E9"/>